<organism evidence="1 2">
    <name type="scientific">Streptomyces bauhiniae</name>
    <dbReference type="NCBI Taxonomy" id="2340725"/>
    <lineage>
        <taxon>Bacteria</taxon>
        <taxon>Bacillati</taxon>
        <taxon>Actinomycetota</taxon>
        <taxon>Actinomycetes</taxon>
        <taxon>Kitasatosporales</taxon>
        <taxon>Streptomycetaceae</taxon>
        <taxon>Streptomyces</taxon>
    </lineage>
</organism>
<gene>
    <name evidence="1" type="ORF">G3I21_07900</name>
</gene>
<dbReference type="EMBL" id="JAAGMR010000102">
    <property type="protein sequence ID" value="NEB91643.1"/>
    <property type="molecule type" value="Genomic_DNA"/>
</dbReference>
<evidence type="ECO:0000313" key="2">
    <source>
        <dbReference type="Proteomes" id="UP000470520"/>
    </source>
</evidence>
<reference evidence="1 2" key="1">
    <citation type="submission" date="2020-01" db="EMBL/GenBank/DDBJ databases">
        <title>Insect and environment-associated Actinomycetes.</title>
        <authorList>
            <person name="Currrie C."/>
            <person name="Chevrette M."/>
            <person name="Carlson C."/>
            <person name="Stubbendieck R."/>
            <person name="Wendt-Pienkowski E."/>
        </authorList>
    </citation>
    <scope>NUCLEOTIDE SEQUENCE [LARGE SCALE GENOMIC DNA]</scope>
    <source>
        <strain evidence="1 2">SID7754</strain>
    </source>
</reference>
<proteinExistence type="predicted"/>
<sequence length="50" mass="4623">MSLAAGVLGAGVFLGAVPGVSCAGALGRATVRGVESAGAPVGAESVVARR</sequence>
<protein>
    <submittedName>
        <fullName evidence="1">Uncharacterized protein</fullName>
    </submittedName>
</protein>
<accession>A0A7K3QP17</accession>
<evidence type="ECO:0000313" key="1">
    <source>
        <dbReference type="EMBL" id="NEB91643.1"/>
    </source>
</evidence>
<dbReference type="AlphaFoldDB" id="A0A7K3QP17"/>
<dbReference type="Proteomes" id="UP000470520">
    <property type="component" value="Unassembled WGS sequence"/>
</dbReference>
<name>A0A7K3QP17_9ACTN</name>
<comment type="caution">
    <text evidence="1">The sequence shown here is derived from an EMBL/GenBank/DDBJ whole genome shotgun (WGS) entry which is preliminary data.</text>
</comment>